<keyword evidence="3" id="KW-1185">Reference proteome</keyword>
<feature type="region of interest" description="Disordered" evidence="1">
    <location>
        <begin position="1"/>
        <end position="39"/>
    </location>
</feature>
<dbReference type="AlphaFoldDB" id="A0A8S1IXT0"/>
<gene>
    <name evidence="2" type="ORF">OSTQU699_LOCUS4204</name>
</gene>
<dbReference type="Proteomes" id="UP000708148">
    <property type="component" value="Unassembled WGS sequence"/>
</dbReference>
<evidence type="ECO:0000313" key="2">
    <source>
        <dbReference type="EMBL" id="CAD7698845.1"/>
    </source>
</evidence>
<name>A0A8S1IXT0_9CHLO</name>
<protein>
    <submittedName>
        <fullName evidence="2">Uncharacterized protein</fullName>
    </submittedName>
</protein>
<proteinExistence type="predicted"/>
<evidence type="ECO:0000313" key="3">
    <source>
        <dbReference type="Proteomes" id="UP000708148"/>
    </source>
</evidence>
<reference evidence="2" key="1">
    <citation type="submission" date="2020-12" db="EMBL/GenBank/DDBJ databases">
        <authorList>
            <person name="Iha C."/>
        </authorList>
    </citation>
    <scope>NUCLEOTIDE SEQUENCE</scope>
</reference>
<feature type="non-terminal residue" evidence="2">
    <location>
        <position position="73"/>
    </location>
</feature>
<feature type="compositionally biased region" description="Basic and acidic residues" evidence="1">
    <location>
        <begin position="9"/>
        <end position="27"/>
    </location>
</feature>
<organism evidence="2 3">
    <name type="scientific">Ostreobium quekettii</name>
    <dbReference type="NCBI Taxonomy" id="121088"/>
    <lineage>
        <taxon>Eukaryota</taxon>
        <taxon>Viridiplantae</taxon>
        <taxon>Chlorophyta</taxon>
        <taxon>core chlorophytes</taxon>
        <taxon>Ulvophyceae</taxon>
        <taxon>TCBD clade</taxon>
        <taxon>Bryopsidales</taxon>
        <taxon>Ostreobineae</taxon>
        <taxon>Ostreobiaceae</taxon>
        <taxon>Ostreobium</taxon>
    </lineage>
</organism>
<accession>A0A8S1IXT0</accession>
<feature type="non-terminal residue" evidence="2">
    <location>
        <position position="1"/>
    </location>
</feature>
<sequence>FAAKKSDRKFRDERQGRRARGKGERGSGHPAEAAAEEEHVLRRRVQGDLQHLAVGAAGVTGEVDGSLPALRLE</sequence>
<evidence type="ECO:0000256" key="1">
    <source>
        <dbReference type="SAM" id="MobiDB-lite"/>
    </source>
</evidence>
<dbReference type="EMBL" id="CAJHUC010000893">
    <property type="protein sequence ID" value="CAD7698845.1"/>
    <property type="molecule type" value="Genomic_DNA"/>
</dbReference>
<comment type="caution">
    <text evidence="2">The sequence shown here is derived from an EMBL/GenBank/DDBJ whole genome shotgun (WGS) entry which is preliminary data.</text>
</comment>